<keyword evidence="2" id="KW-1185">Reference proteome</keyword>
<organism evidence="1 2">
    <name type="scientific">Araneus ventricosus</name>
    <name type="common">Orbweaver spider</name>
    <name type="synonym">Epeira ventricosa</name>
    <dbReference type="NCBI Taxonomy" id="182803"/>
    <lineage>
        <taxon>Eukaryota</taxon>
        <taxon>Metazoa</taxon>
        <taxon>Ecdysozoa</taxon>
        <taxon>Arthropoda</taxon>
        <taxon>Chelicerata</taxon>
        <taxon>Arachnida</taxon>
        <taxon>Araneae</taxon>
        <taxon>Araneomorphae</taxon>
        <taxon>Entelegynae</taxon>
        <taxon>Araneoidea</taxon>
        <taxon>Araneidae</taxon>
        <taxon>Araneus</taxon>
    </lineage>
</organism>
<name>A0A4Y2PXE1_ARAVE</name>
<dbReference type="Gene3D" id="3.30.420.10">
    <property type="entry name" value="Ribonuclease H-like superfamily/Ribonuclease H"/>
    <property type="match status" value="1"/>
</dbReference>
<dbReference type="EMBL" id="BGPR01012546">
    <property type="protein sequence ID" value="GBN56568.1"/>
    <property type="molecule type" value="Genomic_DNA"/>
</dbReference>
<evidence type="ECO:0000313" key="1">
    <source>
        <dbReference type="EMBL" id="GBN56568.1"/>
    </source>
</evidence>
<dbReference type="PANTHER" id="PTHR47326">
    <property type="entry name" value="TRANSPOSABLE ELEMENT TC3 TRANSPOSASE-LIKE PROTEIN"/>
    <property type="match status" value="1"/>
</dbReference>
<comment type="caution">
    <text evidence="1">The sequence shown here is derived from an EMBL/GenBank/DDBJ whole genome shotgun (WGS) entry which is preliminary data.</text>
</comment>
<dbReference type="GO" id="GO:0003676">
    <property type="term" value="F:nucleic acid binding"/>
    <property type="evidence" value="ECO:0007669"/>
    <property type="project" value="InterPro"/>
</dbReference>
<dbReference type="OrthoDB" id="10024116at2759"/>
<evidence type="ECO:0008006" key="3">
    <source>
        <dbReference type="Google" id="ProtNLM"/>
    </source>
</evidence>
<proteinExistence type="predicted"/>
<accession>A0A4Y2PXE1</accession>
<gene>
    <name evidence="1" type="ORF">AVEN_93055_1</name>
</gene>
<dbReference type="PANTHER" id="PTHR47326:SF1">
    <property type="entry name" value="HTH PSQ-TYPE DOMAIN-CONTAINING PROTEIN"/>
    <property type="match status" value="1"/>
</dbReference>
<sequence length="128" mass="14735">MRLHSMSVDMFIAINVRVWPAENPRAYVEYERNTSKVNVRYNLMHDKVIGLLFFAEPTVTSNIYPDMLLHAVPQFPEGVIFTQDGTPPYYGNIAREFLDTTFPQRWIGRGAVMAWPTRSPGLTPLDFL</sequence>
<protein>
    <recommendedName>
        <fullName evidence="3">Tc1-like transposase DDE domain-containing protein</fullName>
    </recommendedName>
</protein>
<dbReference type="InterPro" id="IPR036397">
    <property type="entry name" value="RNaseH_sf"/>
</dbReference>
<dbReference type="AlphaFoldDB" id="A0A4Y2PXE1"/>
<reference evidence="1 2" key="1">
    <citation type="journal article" date="2019" name="Sci. Rep.">
        <title>Orb-weaving spider Araneus ventricosus genome elucidates the spidroin gene catalogue.</title>
        <authorList>
            <person name="Kono N."/>
            <person name="Nakamura H."/>
            <person name="Ohtoshi R."/>
            <person name="Moran D.A.P."/>
            <person name="Shinohara A."/>
            <person name="Yoshida Y."/>
            <person name="Fujiwara M."/>
            <person name="Mori M."/>
            <person name="Tomita M."/>
            <person name="Arakawa K."/>
        </authorList>
    </citation>
    <scope>NUCLEOTIDE SEQUENCE [LARGE SCALE GENOMIC DNA]</scope>
</reference>
<evidence type="ECO:0000313" key="2">
    <source>
        <dbReference type="Proteomes" id="UP000499080"/>
    </source>
</evidence>
<dbReference type="Proteomes" id="UP000499080">
    <property type="component" value="Unassembled WGS sequence"/>
</dbReference>